<evidence type="ECO:0000313" key="1">
    <source>
        <dbReference type="EMBL" id="CAG8755334.1"/>
    </source>
</evidence>
<comment type="caution">
    <text evidence="1">The sequence shown here is derived from an EMBL/GenBank/DDBJ whole genome shotgun (WGS) entry which is preliminary data.</text>
</comment>
<sequence>PTDMRFEDYREMVNFCLGMGGIGCESRFLLLMWRYLTTVVRQNYFWQMAKVETKSGKSQNWQNSGETMAKWRNSGKTLVKLKRLEKVKYSEDQIL</sequence>
<dbReference type="AlphaFoldDB" id="A0A9N9IX85"/>
<dbReference type="EMBL" id="CAJVPS010043158">
    <property type="protein sequence ID" value="CAG8755334.1"/>
    <property type="molecule type" value="Genomic_DNA"/>
</dbReference>
<reference evidence="1" key="1">
    <citation type="submission" date="2021-06" db="EMBL/GenBank/DDBJ databases">
        <authorList>
            <person name="Kallberg Y."/>
            <person name="Tangrot J."/>
            <person name="Rosling A."/>
        </authorList>
    </citation>
    <scope>NUCLEOTIDE SEQUENCE</scope>
    <source>
        <strain evidence="1">FL130A</strain>
    </source>
</reference>
<dbReference type="Proteomes" id="UP000789508">
    <property type="component" value="Unassembled WGS sequence"/>
</dbReference>
<evidence type="ECO:0000313" key="2">
    <source>
        <dbReference type="Proteomes" id="UP000789508"/>
    </source>
</evidence>
<accession>A0A9N9IX85</accession>
<keyword evidence="2" id="KW-1185">Reference proteome</keyword>
<organism evidence="1 2">
    <name type="scientific">Ambispora leptoticha</name>
    <dbReference type="NCBI Taxonomy" id="144679"/>
    <lineage>
        <taxon>Eukaryota</taxon>
        <taxon>Fungi</taxon>
        <taxon>Fungi incertae sedis</taxon>
        <taxon>Mucoromycota</taxon>
        <taxon>Glomeromycotina</taxon>
        <taxon>Glomeromycetes</taxon>
        <taxon>Archaeosporales</taxon>
        <taxon>Ambisporaceae</taxon>
        <taxon>Ambispora</taxon>
    </lineage>
</organism>
<name>A0A9N9IX85_9GLOM</name>
<protein>
    <submittedName>
        <fullName evidence="1">13913_t:CDS:1</fullName>
    </submittedName>
</protein>
<feature type="non-terminal residue" evidence="1">
    <location>
        <position position="1"/>
    </location>
</feature>
<proteinExistence type="predicted"/>
<gene>
    <name evidence="1" type="ORF">ALEPTO_LOCUS13457</name>
</gene>